<dbReference type="AlphaFoldDB" id="A0AAD5XCU7"/>
<keyword evidence="4" id="KW-1185">Reference proteome</keyword>
<dbReference type="EMBL" id="JADGJH010002267">
    <property type="protein sequence ID" value="KAJ3100655.1"/>
    <property type="molecule type" value="Genomic_DNA"/>
</dbReference>
<evidence type="ECO:0000256" key="2">
    <source>
        <dbReference type="SAM" id="SignalP"/>
    </source>
</evidence>
<feature type="compositionally biased region" description="Basic and acidic residues" evidence="1">
    <location>
        <begin position="58"/>
        <end position="67"/>
    </location>
</feature>
<reference evidence="3" key="1">
    <citation type="submission" date="2020-05" db="EMBL/GenBank/DDBJ databases">
        <title>Phylogenomic resolution of chytrid fungi.</title>
        <authorList>
            <person name="Stajich J.E."/>
            <person name="Amses K."/>
            <person name="Simmons R."/>
            <person name="Seto K."/>
            <person name="Myers J."/>
            <person name="Bonds A."/>
            <person name="Quandt C.A."/>
            <person name="Barry K."/>
            <person name="Liu P."/>
            <person name="Grigoriev I."/>
            <person name="Longcore J.E."/>
            <person name="James T.Y."/>
        </authorList>
    </citation>
    <scope>NUCLEOTIDE SEQUENCE</scope>
    <source>
        <strain evidence="3">JEL0513</strain>
    </source>
</reference>
<accession>A0AAD5XCU7</accession>
<protein>
    <submittedName>
        <fullName evidence="3">Uncharacterized protein</fullName>
    </submittedName>
</protein>
<feature type="region of interest" description="Disordered" evidence="1">
    <location>
        <begin position="56"/>
        <end position="77"/>
    </location>
</feature>
<organism evidence="3 4">
    <name type="scientific">Physocladia obscura</name>
    <dbReference type="NCBI Taxonomy" id="109957"/>
    <lineage>
        <taxon>Eukaryota</taxon>
        <taxon>Fungi</taxon>
        <taxon>Fungi incertae sedis</taxon>
        <taxon>Chytridiomycota</taxon>
        <taxon>Chytridiomycota incertae sedis</taxon>
        <taxon>Chytridiomycetes</taxon>
        <taxon>Chytridiales</taxon>
        <taxon>Chytriomycetaceae</taxon>
        <taxon>Physocladia</taxon>
    </lineage>
</organism>
<evidence type="ECO:0000256" key="1">
    <source>
        <dbReference type="SAM" id="MobiDB-lite"/>
    </source>
</evidence>
<proteinExistence type="predicted"/>
<sequence>MKSMLMLLFAILASVAISARPARPKPSSVAGVARFVGDLTAASILANLQTGSIPAKRPAWERPETIPKRSRRLSQSLDDEQRIPHEELFFDDIEDEAR</sequence>
<dbReference type="Proteomes" id="UP001211907">
    <property type="component" value="Unassembled WGS sequence"/>
</dbReference>
<evidence type="ECO:0000313" key="4">
    <source>
        <dbReference type="Proteomes" id="UP001211907"/>
    </source>
</evidence>
<feature type="signal peptide" evidence="2">
    <location>
        <begin position="1"/>
        <end position="18"/>
    </location>
</feature>
<comment type="caution">
    <text evidence="3">The sequence shown here is derived from an EMBL/GenBank/DDBJ whole genome shotgun (WGS) entry which is preliminary data.</text>
</comment>
<gene>
    <name evidence="3" type="ORF">HK100_004672</name>
</gene>
<name>A0AAD5XCU7_9FUNG</name>
<evidence type="ECO:0000313" key="3">
    <source>
        <dbReference type="EMBL" id="KAJ3100655.1"/>
    </source>
</evidence>
<feature type="chain" id="PRO_5041989551" evidence="2">
    <location>
        <begin position="19"/>
        <end position="98"/>
    </location>
</feature>
<keyword evidence="2" id="KW-0732">Signal</keyword>